<dbReference type="AlphaFoldDB" id="A0A0G1BQH7"/>
<accession>A0A0G1BQH7</accession>
<feature type="transmembrane region" description="Helical" evidence="1">
    <location>
        <begin position="12"/>
        <end position="32"/>
    </location>
</feature>
<evidence type="ECO:0000313" key="3">
    <source>
        <dbReference type="Proteomes" id="UP000034036"/>
    </source>
</evidence>
<dbReference type="EMBL" id="LCDF01000008">
    <property type="protein sequence ID" value="KKS48506.1"/>
    <property type="molecule type" value="Genomic_DNA"/>
</dbReference>
<proteinExistence type="predicted"/>
<evidence type="ECO:0000256" key="1">
    <source>
        <dbReference type="SAM" id="Phobius"/>
    </source>
</evidence>
<comment type="caution">
    <text evidence="2">The sequence shown here is derived from an EMBL/GenBank/DDBJ whole genome shotgun (WGS) entry which is preliminary data.</text>
</comment>
<keyword evidence="1" id="KW-0472">Membrane</keyword>
<evidence type="ECO:0000313" key="2">
    <source>
        <dbReference type="EMBL" id="KKS48506.1"/>
    </source>
</evidence>
<sequence length="344" mass="38415">MEKILNYAKTIFKASLVVSISLIVLNLILLFLNNFEFFSKESSGALEKILEIFEYLLAAIFLMLSLFLILSPLAVWIQKRRISKESQGRFKETGGENISANHFAALFLIAVGALINSLAMGLVFFISPIQTTFSCDILSLQYIKGVSESAFLSSPSLEKWASFSLLLALVSGVLSRFAFPFFIKFEWIKGSLINKFIRASLNIVILTSIVAILFYSFLSPARKEGADSRRVSDMKAVSLALNHYKDANASGYPVVLGDTPLERWANLRHILVPEWVPELPDDPCFSKISDHQYDYTVSSDGELYVIRAILVDPNHSALKTDIDGEFLGADCGNEGRELEYCLSY</sequence>
<dbReference type="STRING" id="1618659.UV11_C0008G0045"/>
<name>A0A0G1BQH7_9BACT</name>
<protein>
    <recommendedName>
        <fullName evidence="4">Type II secretion system protein GspG C-terminal domain-containing protein</fullName>
    </recommendedName>
</protein>
<keyword evidence="1" id="KW-0812">Transmembrane</keyword>
<organism evidence="2 3">
    <name type="scientific">Candidatus Giovannonibacteria bacterium GW2011_GWF2_42_19</name>
    <dbReference type="NCBI Taxonomy" id="1618659"/>
    <lineage>
        <taxon>Bacteria</taxon>
        <taxon>Candidatus Giovannoniibacteriota</taxon>
    </lineage>
</organism>
<reference evidence="2" key="1">
    <citation type="journal article" date="2015" name="Nature">
        <title>rRNA introns, odd ribosomes, and small enigmatic genomes across a large radiation of phyla.</title>
        <authorList>
            <person name="Brown C.T."/>
            <person name="Hug L.A."/>
            <person name="Thomas B.C."/>
            <person name="Sharon I."/>
            <person name="Castelle C.J."/>
            <person name="Singh A."/>
            <person name="Wilkins M.J."/>
            <person name="Williams K.H."/>
            <person name="Banfield J.F."/>
        </authorList>
    </citation>
    <scope>NUCLEOTIDE SEQUENCE [LARGE SCALE GENOMIC DNA]</scope>
</reference>
<gene>
    <name evidence="2" type="ORF">UV11_C0008G0045</name>
</gene>
<feature type="transmembrane region" description="Helical" evidence="1">
    <location>
        <begin position="98"/>
        <end position="126"/>
    </location>
</feature>
<feature type="transmembrane region" description="Helical" evidence="1">
    <location>
        <begin position="52"/>
        <end position="77"/>
    </location>
</feature>
<keyword evidence="1" id="KW-1133">Transmembrane helix</keyword>
<dbReference type="Proteomes" id="UP000034036">
    <property type="component" value="Unassembled WGS sequence"/>
</dbReference>
<feature type="transmembrane region" description="Helical" evidence="1">
    <location>
        <begin position="160"/>
        <end position="179"/>
    </location>
</feature>
<evidence type="ECO:0008006" key="4">
    <source>
        <dbReference type="Google" id="ProtNLM"/>
    </source>
</evidence>
<feature type="transmembrane region" description="Helical" evidence="1">
    <location>
        <begin position="199"/>
        <end position="218"/>
    </location>
</feature>